<reference evidence="3" key="1">
    <citation type="submission" date="2020-10" db="EMBL/GenBank/DDBJ databases">
        <authorList>
            <person name="Kikuchi T."/>
        </authorList>
    </citation>
    <scope>NUCLEOTIDE SEQUENCE</scope>
    <source>
        <strain evidence="3">NKZ352</strain>
    </source>
</reference>
<evidence type="ECO:0000313" key="4">
    <source>
        <dbReference type="Proteomes" id="UP000835052"/>
    </source>
</evidence>
<dbReference type="GO" id="GO:0005509">
    <property type="term" value="F:calcium ion binding"/>
    <property type="evidence" value="ECO:0007669"/>
    <property type="project" value="InterPro"/>
</dbReference>
<dbReference type="PANTHER" id="PTHR23048">
    <property type="entry name" value="MYOSIN LIGHT CHAIN 1, 3"/>
    <property type="match status" value="1"/>
</dbReference>
<dbReference type="Gene3D" id="1.10.238.10">
    <property type="entry name" value="EF-hand"/>
    <property type="match status" value="2"/>
</dbReference>
<dbReference type="SUPFAM" id="SSF47473">
    <property type="entry name" value="EF-hand"/>
    <property type="match status" value="1"/>
</dbReference>
<accession>A0A8S1HUS3</accession>
<dbReference type="GO" id="GO:0016460">
    <property type="term" value="C:myosin II complex"/>
    <property type="evidence" value="ECO:0007669"/>
    <property type="project" value="TreeGrafter"/>
</dbReference>
<dbReference type="OrthoDB" id="5959761at2759"/>
<organism evidence="3 4">
    <name type="scientific">Caenorhabditis auriculariae</name>
    <dbReference type="NCBI Taxonomy" id="2777116"/>
    <lineage>
        <taxon>Eukaryota</taxon>
        <taxon>Metazoa</taxon>
        <taxon>Ecdysozoa</taxon>
        <taxon>Nematoda</taxon>
        <taxon>Chromadorea</taxon>
        <taxon>Rhabditida</taxon>
        <taxon>Rhabditina</taxon>
        <taxon>Rhabditomorpha</taxon>
        <taxon>Rhabditoidea</taxon>
        <taxon>Rhabditidae</taxon>
        <taxon>Peloderinae</taxon>
        <taxon>Caenorhabditis</taxon>
    </lineage>
</organism>
<dbReference type="PANTHER" id="PTHR23048:SF13">
    <property type="entry name" value="EF-HAND DOMAIN-CONTAINING PROTEIN"/>
    <property type="match status" value="1"/>
</dbReference>
<protein>
    <recommendedName>
        <fullName evidence="2">EF-hand domain-containing protein</fullName>
    </recommendedName>
</protein>
<feature type="domain" description="EF-hand" evidence="2">
    <location>
        <begin position="79"/>
        <end position="114"/>
    </location>
</feature>
<dbReference type="InterPro" id="IPR002048">
    <property type="entry name" value="EF_hand_dom"/>
</dbReference>
<dbReference type="Proteomes" id="UP000835052">
    <property type="component" value="Unassembled WGS sequence"/>
</dbReference>
<keyword evidence="4" id="KW-1185">Reference proteome</keyword>
<dbReference type="SMART" id="SM00054">
    <property type="entry name" value="EFh"/>
    <property type="match status" value="2"/>
</dbReference>
<comment type="caution">
    <text evidence="3">The sequence shown here is derived from an EMBL/GenBank/DDBJ whole genome shotgun (WGS) entry which is preliminary data.</text>
</comment>
<feature type="domain" description="EF-hand" evidence="2">
    <location>
        <begin position="3"/>
        <end position="38"/>
    </location>
</feature>
<proteinExistence type="predicted"/>
<evidence type="ECO:0000259" key="2">
    <source>
        <dbReference type="PROSITE" id="PS50222"/>
    </source>
</evidence>
<sequence>MSSVQEDIQETFNFYDNKGDGKIAASQVGSALRSMMLNPTEEIVNTMTKQWHGNMEARVSQQEFTPIYHTVAKQVGKQPSALEFNALLSHFDRDGNGFIPVAQLRHMLQNTGEKMSVNDVNSLLFLVDAEEGKIKIDHFLKNHVLHDMM</sequence>
<dbReference type="Pfam" id="PF13405">
    <property type="entry name" value="EF-hand_6"/>
    <property type="match status" value="1"/>
</dbReference>
<keyword evidence="1" id="KW-0677">Repeat</keyword>
<dbReference type="InterPro" id="IPR050230">
    <property type="entry name" value="CALM/Myosin/TropC-like"/>
</dbReference>
<name>A0A8S1HUS3_9PELO</name>
<evidence type="ECO:0000313" key="3">
    <source>
        <dbReference type="EMBL" id="CAD6199029.1"/>
    </source>
</evidence>
<dbReference type="EMBL" id="CAJGYM010000150">
    <property type="protein sequence ID" value="CAD6199029.1"/>
    <property type="molecule type" value="Genomic_DNA"/>
</dbReference>
<dbReference type="FunFam" id="1.10.238.10:FF:000003">
    <property type="entry name" value="Calmodulin A"/>
    <property type="match status" value="1"/>
</dbReference>
<dbReference type="PROSITE" id="PS50222">
    <property type="entry name" value="EF_HAND_2"/>
    <property type="match status" value="2"/>
</dbReference>
<gene>
    <name evidence="3" type="ORF">CAUJ_LOCUS14934</name>
</gene>
<evidence type="ECO:0000256" key="1">
    <source>
        <dbReference type="ARBA" id="ARBA00022737"/>
    </source>
</evidence>
<dbReference type="AlphaFoldDB" id="A0A8S1HUS3"/>
<dbReference type="InterPro" id="IPR011992">
    <property type="entry name" value="EF-hand-dom_pair"/>
</dbReference>